<dbReference type="SUPFAM" id="SSF52540">
    <property type="entry name" value="P-loop containing nucleoside triphosphate hydrolases"/>
    <property type="match status" value="1"/>
</dbReference>
<dbReference type="RefSeq" id="WP_075414099.1">
    <property type="nucleotide sequence ID" value="NZ_MSKW01000005.1"/>
</dbReference>
<protein>
    <submittedName>
        <fullName evidence="1">ATP/GTP-binding protein</fullName>
    </submittedName>
</protein>
<comment type="caution">
    <text evidence="1">The sequence shown here is derived from an EMBL/GenBank/DDBJ whole genome shotgun (WGS) entry which is preliminary data.</text>
</comment>
<dbReference type="Gene3D" id="3.40.50.300">
    <property type="entry name" value="P-loop containing nucleotide triphosphate hydrolases"/>
    <property type="match status" value="2"/>
</dbReference>
<reference evidence="1 2" key="1">
    <citation type="submission" date="2016-12" db="EMBL/GenBank/DDBJ databases">
        <title>Genomic comparison of strains in the 'Actinomyces naeslundii' group.</title>
        <authorList>
            <person name="Mughal S.R."/>
            <person name="Do T."/>
            <person name="Gilbert S.C."/>
            <person name="Witherden E.A."/>
            <person name="Didelot X."/>
            <person name="Beighton D."/>
        </authorList>
    </citation>
    <scope>NUCLEOTIDE SEQUENCE [LARGE SCALE GENOMIC DNA]</scope>
    <source>
        <strain evidence="1 2">G53E</strain>
    </source>
</reference>
<gene>
    <name evidence="1" type="ORF">BKH15_02650</name>
</gene>
<name>A0A1Q8XFU0_9ACTO</name>
<dbReference type="EMBL" id="MSKW01000005">
    <property type="protein sequence ID" value="OLO79159.1"/>
    <property type="molecule type" value="Genomic_DNA"/>
</dbReference>
<sequence>MWPLIQAGAPPEIGAPMGPLLKQAGFLCADNISWFRRGLISAPSAMVLALNGLGKSSLVRRIILGTADEGVHSMILGDIKPDYVKLIRLLGGQVITIGHGKGGINPLDAGDVEGATRLLGSFPAERAALLKSAHQRKKQMVLTLMHIQRGRFPGDREQTLIDEAITLLEKGGGRPALADLLEVVRRAPRELRDVALDRDSLDRYRQLTEELEVTLQALLRGSMGEIFAARQTTPMMMDRSVVFDVSSLQSDVDELQAAVLLACWGYGFATVELAQTLADVGVMPRQFYNLIMDEIWRTLQVSPGMVDRIQALTRLNRTVGIGQLMVSHSMADFNALPTEEDRIKAAGLVERSKLLFLGGLPRKEMPLLEGVMPFSQEEKDMMISWAGAGTYDQFSQAVTPPAGMGKFLLKFSDSPGYSFALQLAPEELVLSEDSNSRWDRAVVAAPCVEKAV</sequence>
<dbReference type="InterPro" id="IPR027417">
    <property type="entry name" value="P-loop_NTPase"/>
</dbReference>
<dbReference type="Proteomes" id="UP000186769">
    <property type="component" value="Unassembled WGS sequence"/>
</dbReference>
<dbReference type="AlphaFoldDB" id="A0A1Q8XFU0"/>
<organism evidence="1 2">
    <name type="scientific">Actinomyces oris</name>
    <dbReference type="NCBI Taxonomy" id="544580"/>
    <lineage>
        <taxon>Bacteria</taxon>
        <taxon>Bacillati</taxon>
        <taxon>Actinomycetota</taxon>
        <taxon>Actinomycetes</taxon>
        <taxon>Actinomycetales</taxon>
        <taxon>Actinomycetaceae</taxon>
        <taxon>Actinomyces</taxon>
    </lineage>
</organism>
<accession>A0A1Q8XFU0</accession>
<evidence type="ECO:0000313" key="2">
    <source>
        <dbReference type="Proteomes" id="UP000186769"/>
    </source>
</evidence>
<evidence type="ECO:0000313" key="1">
    <source>
        <dbReference type="EMBL" id="OLO79159.1"/>
    </source>
</evidence>
<proteinExistence type="predicted"/>